<proteinExistence type="predicted"/>
<reference evidence="2" key="1">
    <citation type="submission" date="2022-11" db="EMBL/GenBank/DDBJ databases">
        <title>Genome Sequence of Cubamyces cubensis.</title>
        <authorList>
            <person name="Buettner E."/>
        </authorList>
    </citation>
    <scope>NUCLEOTIDE SEQUENCE</scope>
    <source>
        <strain evidence="2">MPL-01</strain>
    </source>
</reference>
<name>A0AAD7TXC4_9APHY</name>
<dbReference type="EMBL" id="JAPEVG010000066">
    <property type="protein sequence ID" value="KAJ8488195.1"/>
    <property type="molecule type" value="Genomic_DNA"/>
</dbReference>
<sequence>MITVYLADIYVAYQSAYTLAHWGSLHAQLWPLHEQSAIGPTITTGRGGHFSDRGGRDERNEDSDEDEDLVENLHGEDE</sequence>
<accession>A0AAD7TXC4</accession>
<evidence type="ECO:0000313" key="3">
    <source>
        <dbReference type="Proteomes" id="UP001215151"/>
    </source>
</evidence>
<dbReference type="Proteomes" id="UP001215151">
    <property type="component" value="Unassembled WGS sequence"/>
</dbReference>
<keyword evidence="3" id="KW-1185">Reference proteome</keyword>
<comment type="caution">
    <text evidence="2">The sequence shown here is derived from an EMBL/GenBank/DDBJ whole genome shotgun (WGS) entry which is preliminary data.</text>
</comment>
<protein>
    <submittedName>
        <fullName evidence="2">Uncharacterized protein</fullName>
    </submittedName>
</protein>
<feature type="compositionally biased region" description="Acidic residues" evidence="1">
    <location>
        <begin position="60"/>
        <end position="70"/>
    </location>
</feature>
<evidence type="ECO:0000313" key="2">
    <source>
        <dbReference type="EMBL" id="KAJ8488195.1"/>
    </source>
</evidence>
<feature type="compositionally biased region" description="Basic and acidic residues" evidence="1">
    <location>
        <begin position="49"/>
        <end position="59"/>
    </location>
</feature>
<evidence type="ECO:0000256" key="1">
    <source>
        <dbReference type="SAM" id="MobiDB-lite"/>
    </source>
</evidence>
<gene>
    <name evidence="2" type="ORF">ONZ51_g3693</name>
</gene>
<organism evidence="2 3">
    <name type="scientific">Trametes cubensis</name>
    <dbReference type="NCBI Taxonomy" id="1111947"/>
    <lineage>
        <taxon>Eukaryota</taxon>
        <taxon>Fungi</taxon>
        <taxon>Dikarya</taxon>
        <taxon>Basidiomycota</taxon>
        <taxon>Agaricomycotina</taxon>
        <taxon>Agaricomycetes</taxon>
        <taxon>Polyporales</taxon>
        <taxon>Polyporaceae</taxon>
        <taxon>Trametes</taxon>
    </lineage>
</organism>
<dbReference type="AlphaFoldDB" id="A0AAD7TXC4"/>
<feature type="region of interest" description="Disordered" evidence="1">
    <location>
        <begin position="38"/>
        <end position="78"/>
    </location>
</feature>